<organism evidence="14 15">
    <name type="scientific">Drosophila pseudoobscura pseudoobscura</name>
    <name type="common">Fruit fly</name>
    <dbReference type="NCBI Taxonomy" id="46245"/>
    <lineage>
        <taxon>Eukaryota</taxon>
        <taxon>Metazoa</taxon>
        <taxon>Ecdysozoa</taxon>
        <taxon>Arthropoda</taxon>
        <taxon>Hexapoda</taxon>
        <taxon>Insecta</taxon>
        <taxon>Pterygota</taxon>
        <taxon>Neoptera</taxon>
        <taxon>Endopterygota</taxon>
        <taxon>Diptera</taxon>
        <taxon>Brachycera</taxon>
        <taxon>Muscomorpha</taxon>
        <taxon>Ephydroidea</taxon>
        <taxon>Drosophilidae</taxon>
        <taxon>Drosophila</taxon>
        <taxon>Sophophora</taxon>
    </lineage>
</organism>
<dbReference type="FunFam" id="1.10.510.10:FF:000031">
    <property type="entry name" value="Mitogen-activated protein kinase kinase kinase kinase"/>
    <property type="match status" value="1"/>
</dbReference>
<evidence type="ECO:0000256" key="10">
    <source>
        <dbReference type="PROSITE-ProRule" id="PRU10141"/>
    </source>
</evidence>
<name>A0A6I8VVY5_DROPS</name>
<evidence type="ECO:0000256" key="7">
    <source>
        <dbReference type="ARBA" id="ARBA00022741"/>
    </source>
</evidence>
<evidence type="ECO:0000259" key="13">
    <source>
        <dbReference type="PROSITE" id="PS50219"/>
    </source>
</evidence>
<evidence type="ECO:0000256" key="3">
    <source>
        <dbReference type="ARBA" id="ARBA00012513"/>
    </source>
</evidence>
<evidence type="ECO:0000259" key="12">
    <source>
        <dbReference type="PROSITE" id="PS50011"/>
    </source>
</evidence>
<keyword evidence="8 15" id="KW-0418">Kinase</keyword>
<feature type="region of interest" description="Disordered" evidence="11">
    <location>
        <begin position="834"/>
        <end position="893"/>
    </location>
</feature>
<feature type="compositionally biased region" description="Polar residues" evidence="11">
    <location>
        <begin position="836"/>
        <end position="848"/>
    </location>
</feature>
<evidence type="ECO:0000256" key="9">
    <source>
        <dbReference type="ARBA" id="ARBA00022840"/>
    </source>
</evidence>
<keyword evidence="5" id="KW-0597">Phosphoprotein</keyword>
<feature type="compositionally biased region" description="Low complexity" evidence="11">
    <location>
        <begin position="502"/>
        <end position="525"/>
    </location>
</feature>
<dbReference type="AlphaFoldDB" id="A0A6I8VVY5"/>
<evidence type="ECO:0000256" key="11">
    <source>
        <dbReference type="SAM" id="MobiDB-lite"/>
    </source>
</evidence>
<keyword evidence="6" id="KW-0808">Transferase</keyword>
<keyword evidence="4" id="KW-0723">Serine/threonine-protein kinase</keyword>
<dbReference type="PROSITE" id="PS00107">
    <property type="entry name" value="PROTEIN_KINASE_ATP"/>
    <property type="match status" value="1"/>
</dbReference>
<dbReference type="FunCoup" id="A0A6I8VVY5">
    <property type="interactions" value="1413"/>
</dbReference>
<feature type="compositionally biased region" description="Low complexity" evidence="11">
    <location>
        <begin position="468"/>
        <end position="492"/>
    </location>
</feature>
<dbReference type="Pfam" id="PF00069">
    <property type="entry name" value="Pkinase"/>
    <property type="match status" value="1"/>
</dbReference>
<feature type="region of interest" description="Disordered" evidence="11">
    <location>
        <begin position="421"/>
        <end position="525"/>
    </location>
</feature>
<dbReference type="Bgee" id="FBgn0080094">
    <property type="expression patterns" value="Expressed in insect adult head and 2 other cell types or tissues"/>
</dbReference>
<feature type="compositionally biased region" description="Low complexity" evidence="11">
    <location>
        <begin position="639"/>
        <end position="664"/>
    </location>
</feature>
<dbReference type="InterPro" id="IPR017441">
    <property type="entry name" value="Protein_kinase_ATP_BS"/>
</dbReference>
<dbReference type="ExpressionAtlas" id="A0A6I8VVY5">
    <property type="expression patterns" value="baseline"/>
</dbReference>
<comment type="similarity">
    <text evidence="2">Belongs to the protein kinase superfamily. STE Ser/Thr protein kinase family. STE20 subfamily.</text>
</comment>
<dbReference type="PROSITE" id="PS50011">
    <property type="entry name" value="PROTEIN_KINASE_DOM"/>
    <property type="match status" value="1"/>
</dbReference>
<feature type="domain" description="CNH" evidence="13">
    <location>
        <begin position="910"/>
        <end position="1238"/>
    </location>
</feature>
<dbReference type="InterPro" id="IPR050629">
    <property type="entry name" value="STE20/SPS1-PAK"/>
</dbReference>
<evidence type="ECO:0000256" key="8">
    <source>
        <dbReference type="ARBA" id="ARBA00022777"/>
    </source>
</evidence>
<reference evidence="15" key="2">
    <citation type="submission" date="2025-08" db="UniProtKB">
        <authorList>
            <consortium name="RefSeq"/>
        </authorList>
    </citation>
    <scope>IDENTIFICATION</scope>
    <source>
        <strain evidence="15">MV-25-SWS-2005</strain>
        <tissue evidence="15">Whole body</tissue>
    </source>
</reference>
<keyword evidence="9 10" id="KW-0067">ATP-binding</keyword>
<dbReference type="Gene3D" id="1.10.510.10">
    <property type="entry name" value="Transferase(Phosphotransferase) domain 1"/>
    <property type="match status" value="1"/>
</dbReference>
<feature type="region of interest" description="Disordered" evidence="11">
    <location>
        <begin position="784"/>
        <end position="822"/>
    </location>
</feature>
<dbReference type="GO" id="GO:0008349">
    <property type="term" value="F:MAP kinase kinase kinase kinase activity"/>
    <property type="evidence" value="ECO:0007669"/>
    <property type="project" value="TreeGrafter"/>
</dbReference>
<dbReference type="Proteomes" id="UP000001819">
    <property type="component" value="Chromosome 3"/>
</dbReference>
<dbReference type="PANTHER" id="PTHR48012:SF18">
    <property type="entry name" value="HAPPYHOUR, ISOFORM A"/>
    <property type="match status" value="1"/>
</dbReference>
<evidence type="ECO:0000256" key="5">
    <source>
        <dbReference type="ARBA" id="ARBA00022553"/>
    </source>
</evidence>
<sequence>MAAAHSHHNANLLSSDISRRNPQDEYELIQKIGSGTYGDVYKAKRIQSNELAAIKVIKLEPSDDIQIIQQEIIMMRDCRHPNIIAYYGSYLRRDKLWICMEFCGGGSLQDIYQVTGPLSENQIAYMCRETLKGLEYLHSMGKMHRDIKGANILLTEYGDVKLADFGVSAQITATINKRKSFIGTPYWMAPEVAAVERKGGYNQLCDIWACGITAIELAELQPPMFDLHPMRALFLMSKSGFKPPTLGNKDKWSPTFHNFIKTALTKNPKKRPTAERLLQHPFVQCEMSLRVAKELLQKYQSPNQQFYYYLDGEEETVASVPQRIPSKMTSRTNGVPAQNHTLKTAMTTNSMWNERSSSPETLPSDMSLLQYIDEELKLRATLPLHDTGLKDSIGPECSCSSHNGIVGVGRGGGGVAGGGGGGGGGGANGSSSGGGGSAQYGAGVAVGVGGGNHHQQPHTHTHHHHYHQLQQQQQQHPQPQLQPQQAHQQSHQHPQHQHLHQLHQQQSTTALTSSSTSSALATSAAHNPNCNSNPISSSASLASMPDLSSYLGLGLGMGVGMGMGLGLGFSNLRTTSIGDGDDDGLVDVDIAMNNAAPTTSAAAAAVPGSGSGAGTVTGSGSGCSASAAHYLRHSSNYRSAAAAQASQTAHPAPSPASANPNANGHGNGQGQGQGHGHGHGLISSSISSSASSASFYNRLLLLDNSSGDAVGGSGGGGGGGVAGGSCGVGATNGVEADATPPPVTQSIGDGFMHSSCPTASLGAAAAADDAAASSSSHLYQNLLRSSSGETPGSGAAGSSAGTNCDYRHESNQNGLEDSPRRHSSMDQLIGLLNDMGKSSRTRSLSDGGTQDDEEVEKEAQPDLLNNTPPVPPKRSHKRRHTPPRPISNGLPPTPKVHMGACFSKIFNGCPLRVHCTASWIHPETRDQHLLIGAEEGIYNLNMNELHDAAIDQLFPRRTTWLYVIKDVLMSLSGKSCQLYRHDLVALHSKQTVRFSLHMNKIPERLVPRKFALTTKVPDTKGCTQCCVTRNPYNGYKYLCGATPSGIFLMQWYDPLNKFMLLKQCEWPAISILGGGHGCVQNGHTPVFEMIITPELEYPIVCTGVRKAMNGCLKLELINMNSASWFHSEDLEYDAMATMVPRRDLLKVVRVHQVEKDAILVCYGNVMQVVTLQGNPKQHKKMVSQLNFDFNVDSIVCLPDSVLAFHKHGMQGKSLRNGEVTQEIKDMSRTYRLLGSDKVVALESQLLRTGSLGSEEGHDLYILAGHEASY</sequence>
<gene>
    <name evidence="15" type="primary">hppy</name>
</gene>
<proteinExistence type="inferred from homology"/>
<dbReference type="SMART" id="SM00220">
    <property type="entry name" value="S_TKc"/>
    <property type="match status" value="1"/>
</dbReference>
<feature type="compositionally biased region" description="Gly residues" evidence="11">
    <location>
        <begin position="421"/>
        <end position="452"/>
    </location>
</feature>
<feature type="compositionally biased region" description="Basic residues" evidence="11">
    <location>
        <begin position="873"/>
        <end position="882"/>
    </location>
</feature>
<dbReference type="RefSeq" id="XP_033235113.1">
    <property type="nucleotide sequence ID" value="XM_033379222.1"/>
</dbReference>
<feature type="compositionally biased region" description="Gly residues" evidence="11">
    <location>
        <begin position="665"/>
        <end position="675"/>
    </location>
</feature>
<dbReference type="InterPro" id="IPR001180">
    <property type="entry name" value="CNH_dom"/>
</dbReference>
<accession>A0A6I8VVY5</accession>
<reference evidence="14" key="1">
    <citation type="submission" date="2024-06" db="UniProtKB">
        <authorList>
            <consortium name="RefSeq"/>
        </authorList>
    </citation>
    <scope>NUCLEOTIDE SEQUENCE [LARGE SCALE GENOMIC DNA]</scope>
    <source>
        <strain evidence="14">MV2-25</strain>
    </source>
</reference>
<feature type="compositionally biased region" description="Low complexity" evidence="11">
    <location>
        <begin position="785"/>
        <end position="801"/>
    </location>
</feature>
<dbReference type="GO" id="GO:0005524">
    <property type="term" value="F:ATP binding"/>
    <property type="evidence" value="ECO:0007669"/>
    <property type="project" value="UniProtKB-UniRule"/>
</dbReference>
<evidence type="ECO:0000256" key="4">
    <source>
        <dbReference type="ARBA" id="ARBA00022527"/>
    </source>
</evidence>
<dbReference type="Pfam" id="PF00780">
    <property type="entry name" value="CNH"/>
    <property type="match status" value="1"/>
</dbReference>
<dbReference type="SMART" id="SM00036">
    <property type="entry name" value="CNH"/>
    <property type="match status" value="1"/>
</dbReference>
<feature type="compositionally biased region" description="Basic residues" evidence="11">
    <location>
        <begin position="455"/>
        <end position="467"/>
    </location>
</feature>
<dbReference type="PROSITE" id="PS50219">
    <property type="entry name" value="CNH"/>
    <property type="match status" value="1"/>
</dbReference>
<dbReference type="InParanoid" id="A0A6I8VVY5"/>
<dbReference type="SUPFAM" id="SSF56112">
    <property type="entry name" value="Protein kinase-like (PK-like)"/>
    <property type="match status" value="1"/>
</dbReference>
<keyword evidence="14" id="KW-1185">Reference proteome</keyword>
<evidence type="ECO:0000313" key="15">
    <source>
        <dbReference type="RefSeq" id="XP_033235113.1"/>
    </source>
</evidence>
<keyword evidence="7 10" id="KW-0547">Nucleotide-binding</keyword>
<dbReference type="CDD" id="cd06613">
    <property type="entry name" value="STKc_MAP4K3_like"/>
    <property type="match status" value="1"/>
</dbReference>
<feature type="domain" description="Protein kinase" evidence="12">
    <location>
        <begin position="26"/>
        <end position="283"/>
    </location>
</feature>
<protein>
    <recommendedName>
        <fullName evidence="3">non-specific serine/threonine protein kinase</fullName>
        <ecNumber evidence="3">2.7.11.1</ecNumber>
    </recommendedName>
</protein>
<evidence type="ECO:0000256" key="1">
    <source>
        <dbReference type="ARBA" id="ARBA00001946"/>
    </source>
</evidence>
<dbReference type="EC" id="2.7.11.1" evidence="3"/>
<dbReference type="InterPro" id="IPR011009">
    <property type="entry name" value="Kinase-like_dom_sf"/>
</dbReference>
<feature type="region of interest" description="Disordered" evidence="11">
    <location>
        <begin position="639"/>
        <end position="684"/>
    </location>
</feature>
<evidence type="ECO:0000313" key="14">
    <source>
        <dbReference type="Proteomes" id="UP000001819"/>
    </source>
</evidence>
<evidence type="ECO:0000256" key="2">
    <source>
        <dbReference type="ARBA" id="ARBA00008874"/>
    </source>
</evidence>
<dbReference type="GO" id="GO:0005737">
    <property type="term" value="C:cytoplasm"/>
    <property type="evidence" value="ECO:0007669"/>
    <property type="project" value="TreeGrafter"/>
</dbReference>
<dbReference type="InterPro" id="IPR000719">
    <property type="entry name" value="Prot_kinase_dom"/>
</dbReference>
<feature type="binding site" evidence="10">
    <location>
        <position position="55"/>
    </location>
    <ligand>
        <name>ATP</name>
        <dbReference type="ChEBI" id="CHEBI:30616"/>
    </ligand>
</feature>
<comment type="cofactor">
    <cofactor evidence="1">
        <name>Mg(2+)</name>
        <dbReference type="ChEBI" id="CHEBI:18420"/>
    </cofactor>
</comment>
<dbReference type="PANTHER" id="PTHR48012">
    <property type="entry name" value="STERILE20-LIKE KINASE, ISOFORM B-RELATED"/>
    <property type="match status" value="1"/>
</dbReference>
<evidence type="ECO:0000256" key="6">
    <source>
        <dbReference type="ARBA" id="ARBA00022679"/>
    </source>
</evidence>